<evidence type="ECO:0000313" key="10">
    <source>
        <dbReference type="EMBL" id="MPM96949.1"/>
    </source>
</evidence>
<evidence type="ECO:0000256" key="4">
    <source>
        <dbReference type="ARBA" id="ARBA00022519"/>
    </source>
</evidence>
<dbReference type="InterPro" id="IPR055348">
    <property type="entry name" value="DctQ"/>
</dbReference>
<feature type="transmembrane region" description="Helical" evidence="8">
    <location>
        <begin position="126"/>
        <end position="147"/>
    </location>
</feature>
<evidence type="ECO:0000256" key="1">
    <source>
        <dbReference type="ARBA" id="ARBA00004429"/>
    </source>
</evidence>
<dbReference type="EMBL" id="VSSQ01043286">
    <property type="protein sequence ID" value="MPM96949.1"/>
    <property type="molecule type" value="Genomic_DNA"/>
</dbReference>
<feature type="domain" description="Tripartite ATP-independent periplasmic transporters DctQ component" evidence="9">
    <location>
        <begin position="22"/>
        <end position="150"/>
    </location>
</feature>
<dbReference type="PANTHER" id="PTHR35011">
    <property type="entry name" value="2,3-DIKETO-L-GULONATE TRAP TRANSPORTER SMALL PERMEASE PROTEIN YIAM"/>
    <property type="match status" value="1"/>
</dbReference>
<keyword evidence="7 8" id="KW-0472">Membrane</keyword>
<gene>
    <name evidence="10" type="ORF">SDC9_144119</name>
</gene>
<feature type="transmembrane region" description="Helical" evidence="8">
    <location>
        <begin position="46"/>
        <end position="64"/>
    </location>
</feature>
<sequence>MKKLDVITKVIEIICAMLMVIMVVTTFIQIIRRYVFGTVFPWAEEIAIYSMIWIAFMGAVLCLRHSDHTRIDFFISLLPHKIKKMVEIFDYFLCFAFMMLLSYHSFALLDTLGNFKSTGAQIPYLFVYSCILVSGLLMVPYFFVLIYQKLSEPNPAVKEKGIDN</sequence>
<proteinExistence type="predicted"/>
<evidence type="ECO:0000256" key="6">
    <source>
        <dbReference type="ARBA" id="ARBA00022989"/>
    </source>
</evidence>
<evidence type="ECO:0000256" key="7">
    <source>
        <dbReference type="ARBA" id="ARBA00023136"/>
    </source>
</evidence>
<keyword evidence="2" id="KW-0813">Transport</keyword>
<keyword evidence="3" id="KW-1003">Cell membrane</keyword>
<keyword evidence="5 8" id="KW-0812">Transmembrane</keyword>
<feature type="transmembrane region" description="Helical" evidence="8">
    <location>
        <begin position="85"/>
        <end position="106"/>
    </location>
</feature>
<accession>A0A645E5Y3</accession>
<evidence type="ECO:0000256" key="5">
    <source>
        <dbReference type="ARBA" id="ARBA00022692"/>
    </source>
</evidence>
<comment type="caution">
    <text evidence="10">The sequence shown here is derived from an EMBL/GenBank/DDBJ whole genome shotgun (WGS) entry which is preliminary data.</text>
</comment>
<name>A0A645E5Y3_9ZZZZ</name>
<evidence type="ECO:0000259" key="9">
    <source>
        <dbReference type="Pfam" id="PF04290"/>
    </source>
</evidence>
<dbReference type="PANTHER" id="PTHR35011:SF11">
    <property type="entry name" value="TRAP TRANSPORTER SMALL PERMEASE PROTEIN"/>
    <property type="match status" value="1"/>
</dbReference>
<evidence type="ECO:0000256" key="3">
    <source>
        <dbReference type="ARBA" id="ARBA00022475"/>
    </source>
</evidence>
<keyword evidence="4" id="KW-0997">Cell inner membrane</keyword>
<evidence type="ECO:0000256" key="2">
    <source>
        <dbReference type="ARBA" id="ARBA00022448"/>
    </source>
</evidence>
<evidence type="ECO:0000256" key="8">
    <source>
        <dbReference type="SAM" id="Phobius"/>
    </source>
</evidence>
<dbReference type="Pfam" id="PF04290">
    <property type="entry name" value="DctQ"/>
    <property type="match status" value="1"/>
</dbReference>
<dbReference type="GO" id="GO:0005886">
    <property type="term" value="C:plasma membrane"/>
    <property type="evidence" value="ECO:0007669"/>
    <property type="project" value="UniProtKB-SubCell"/>
</dbReference>
<dbReference type="GO" id="GO:0022857">
    <property type="term" value="F:transmembrane transporter activity"/>
    <property type="evidence" value="ECO:0007669"/>
    <property type="project" value="TreeGrafter"/>
</dbReference>
<dbReference type="InterPro" id="IPR007387">
    <property type="entry name" value="TRAP_DctQ"/>
</dbReference>
<dbReference type="GO" id="GO:0015740">
    <property type="term" value="P:C4-dicarboxylate transport"/>
    <property type="evidence" value="ECO:0007669"/>
    <property type="project" value="TreeGrafter"/>
</dbReference>
<feature type="transmembrane region" description="Helical" evidence="8">
    <location>
        <begin position="12"/>
        <end position="31"/>
    </location>
</feature>
<keyword evidence="6 8" id="KW-1133">Transmembrane helix</keyword>
<comment type="subcellular location">
    <subcellularLocation>
        <location evidence="1">Cell inner membrane</location>
        <topology evidence="1">Multi-pass membrane protein</topology>
    </subcellularLocation>
</comment>
<reference evidence="10" key="1">
    <citation type="submission" date="2019-08" db="EMBL/GenBank/DDBJ databases">
        <authorList>
            <person name="Kucharzyk K."/>
            <person name="Murdoch R.W."/>
            <person name="Higgins S."/>
            <person name="Loffler F."/>
        </authorList>
    </citation>
    <scope>NUCLEOTIDE SEQUENCE</scope>
</reference>
<dbReference type="AlphaFoldDB" id="A0A645E5Y3"/>
<organism evidence="10">
    <name type="scientific">bioreactor metagenome</name>
    <dbReference type="NCBI Taxonomy" id="1076179"/>
    <lineage>
        <taxon>unclassified sequences</taxon>
        <taxon>metagenomes</taxon>
        <taxon>ecological metagenomes</taxon>
    </lineage>
</organism>
<protein>
    <recommendedName>
        <fullName evidence="9">Tripartite ATP-independent periplasmic transporters DctQ component domain-containing protein</fullName>
    </recommendedName>
</protein>